<evidence type="ECO:0000256" key="6">
    <source>
        <dbReference type="ARBA" id="ARBA00023187"/>
    </source>
</evidence>
<dbReference type="InterPro" id="IPR011990">
    <property type="entry name" value="TPR-like_helical_dom_sf"/>
</dbReference>
<gene>
    <name evidence="11" type="ORF">WJX74_006831</name>
</gene>
<evidence type="ECO:0000256" key="7">
    <source>
        <dbReference type="ARBA" id="ARBA00023242"/>
    </source>
</evidence>
<name>A0AAW1QLW5_9CHLO</name>
<dbReference type="GO" id="GO:0071007">
    <property type="term" value="C:U2-type catalytic step 2 spliceosome"/>
    <property type="evidence" value="ECO:0007669"/>
    <property type="project" value="TreeGrafter"/>
</dbReference>
<dbReference type="FunFam" id="1.25.40.10:FF:000048">
    <property type="entry name" value="Cell cycle control protein"/>
    <property type="match status" value="1"/>
</dbReference>
<dbReference type="FunFam" id="1.25.40.10:FF:000306">
    <property type="entry name" value="Cell cycle control protein cwf4"/>
    <property type="match status" value="1"/>
</dbReference>
<evidence type="ECO:0000313" key="11">
    <source>
        <dbReference type="EMBL" id="KAK9822428.1"/>
    </source>
</evidence>
<keyword evidence="5" id="KW-0677">Repeat</keyword>
<reference evidence="11 12" key="1">
    <citation type="journal article" date="2024" name="Nat. Commun.">
        <title>Phylogenomics reveals the evolutionary origins of lichenization in chlorophyte algae.</title>
        <authorList>
            <person name="Puginier C."/>
            <person name="Libourel C."/>
            <person name="Otte J."/>
            <person name="Skaloud P."/>
            <person name="Haon M."/>
            <person name="Grisel S."/>
            <person name="Petersen M."/>
            <person name="Berrin J.G."/>
            <person name="Delaux P.M."/>
            <person name="Dal Grande F."/>
            <person name="Keller J."/>
        </authorList>
    </citation>
    <scope>NUCLEOTIDE SEQUENCE [LARGE SCALE GENOMIC DNA]</scope>
    <source>
        <strain evidence="11 12">SAG 2145</strain>
    </source>
</reference>
<comment type="function">
    <text evidence="8">Involved in pre-mRNA splicing and cell cycle progression. Required for the spliceosome assembly and initiation of the DNA replication.</text>
</comment>
<dbReference type="PANTHER" id="PTHR11246:SF3">
    <property type="entry name" value="CROOKED NECK-LIKE PROTEIN 1"/>
    <property type="match status" value="1"/>
</dbReference>
<evidence type="ECO:0000256" key="2">
    <source>
        <dbReference type="ARBA" id="ARBA00008644"/>
    </source>
</evidence>
<dbReference type="GO" id="GO:0000245">
    <property type="term" value="P:spliceosomal complex assembly"/>
    <property type="evidence" value="ECO:0007669"/>
    <property type="project" value="TreeGrafter"/>
</dbReference>
<evidence type="ECO:0000256" key="1">
    <source>
        <dbReference type="ARBA" id="ARBA00004123"/>
    </source>
</evidence>
<feature type="domain" description="Pre-mRNA-splicing factor Syf1-like N-terminal HAT-repeats" evidence="10">
    <location>
        <begin position="72"/>
        <end position="217"/>
    </location>
</feature>
<comment type="caution">
    <text evidence="11">The sequence shown here is derived from an EMBL/GenBank/DDBJ whole genome shotgun (WGS) entry which is preliminary data.</text>
</comment>
<keyword evidence="4" id="KW-0747">Spliceosome</keyword>
<dbReference type="Proteomes" id="UP001438707">
    <property type="component" value="Unassembled WGS sequence"/>
</dbReference>
<dbReference type="Pfam" id="PF23231">
    <property type="entry name" value="HAT_Syf1_CNRKL1_C"/>
    <property type="match status" value="1"/>
</dbReference>
<dbReference type="GO" id="GO:0071014">
    <property type="term" value="C:post-mRNA release spliceosomal complex"/>
    <property type="evidence" value="ECO:0007669"/>
    <property type="project" value="TreeGrafter"/>
</dbReference>
<evidence type="ECO:0000259" key="10">
    <source>
        <dbReference type="Pfam" id="PF23233"/>
    </source>
</evidence>
<dbReference type="GO" id="GO:0071011">
    <property type="term" value="C:precatalytic spliceosome"/>
    <property type="evidence" value="ECO:0007669"/>
    <property type="project" value="TreeGrafter"/>
</dbReference>
<dbReference type="Pfam" id="PF23241">
    <property type="entry name" value="HAT_PRP39_C"/>
    <property type="match status" value="1"/>
</dbReference>
<sequence length="729" mass="85795">MSGIAGTTARDTEIRLPRATKVKNKQPADKQITAEQILREAKELQEQDFKPPKQKISDPAELAEYRLRKRKEFEDLVRRVRWNLSVWIKYAQWEESQKDFRRARSVWERTIDVNYQSEGVWVKYAEMEMRHRFVNHARNVWDRAVTLLPRIDKLWYKYIHMEEMLGNVPGARQVFQRWINFEPDHAPWMAYINMELRYNEVDRARDIFELYIRCHPDVKAWVRYAKFEMKNSEIGLARAAYERAVEELGEDAQTQELFIKFAEFEEKVKEDERARAIFRYALDHIPKAQAQDVYRRFVAFEKQHGNRDAIEDVVVNERRFRYEGQVKQDPLNYDAWFDYIRLEESAGDHDKIREVYERAIGNVPPALEKRFWQRYIYLWMNYALWEELGAEDPQRTRAVYQAVLGLIPHHLFTFAKIWMMAAQFEVRQLHLDAARKLLGRAIGQCPKHKLFRGYIELEVQLGNIERCRRLYGRYLEWSPSTCTAWCRFAELERSLGESQRARSLYELAIVQPQLDVPEVLWKSYIDFEIQEGSRERTRLLYERLLQRTQHVKVWLSYAQFEVMPLPQLQQARALGEADGAANGQAAAAVGTAEEADGLLDEARSVYKRAFSALREGKPDEKEEAVMVLEAWRGLEQQSVAAAEPGTAAAADRQAALQAVEKRMPRRVKRKRPILTEDGLEAGMEEYFDYIFPEEKGTDQNIKFLEAALRWKRSRAEAGLEAEFAAEVNS</sequence>
<accession>A0AAW1QLW5</accession>
<feature type="domain" description="Pre-mRNA-splicing factor Syf1-like N-terminal HAT-repeats" evidence="10">
    <location>
        <begin position="320"/>
        <end position="479"/>
    </location>
</feature>
<dbReference type="Gene3D" id="1.25.40.10">
    <property type="entry name" value="Tetratricopeptide repeat domain"/>
    <property type="match status" value="3"/>
</dbReference>
<dbReference type="InterPro" id="IPR045075">
    <property type="entry name" value="Syf1-like"/>
</dbReference>
<dbReference type="PANTHER" id="PTHR11246">
    <property type="entry name" value="PRE-MRNA SPLICING FACTOR"/>
    <property type="match status" value="1"/>
</dbReference>
<dbReference type="FunFam" id="1.25.40.10:FF:000269">
    <property type="entry name" value="Crooked neck pre-mRNA-splicing factor 1"/>
    <property type="match status" value="1"/>
</dbReference>
<evidence type="ECO:0008006" key="13">
    <source>
        <dbReference type="Google" id="ProtNLM"/>
    </source>
</evidence>
<evidence type="ECO:0000256" key="4">
    <source>
        <dbReference type="ARBA" id="ARBA00022728"/>
    </source>
</evidence>
<comment type="subcellular location">
    <subcellularLocation>
        <location evidence="1">Nucleus</location>
    </subcellularLocation>
</comment>
<dbReference type="EMBL" id="JALJOS010000032">
    <property type="protein sequence ID" value="KAK9822428.1"/>
    <property type="molecule type" value="Genomic_DNA"/>
</dbReference>
<keyword evidence="12" id="KW-1185">Reference proteome</keyword>
<comment type="similarity">
    <text evidence="2">Belongs to the crooked-neck family.</text>
</comment>
<evidence type="ECO:0000256" key="8">
    <source>
        <dbReference type="ARBA" id="ARBA00037040"/>
    </source>
</evidence>
<dbReference type="GO" id="GO:0000974">
    <property type="term" value="C:Prp19 complex"/>
    <property type="evidence" value="ECO:0007669"/>
    <property type="project" value="TreeGrafter"/>
</dbReference>
<dbReference type="SUPFAM" id="SSF48452">
    <property type="entry name" value="TPR-like"/>
    <property type="match status" value="4"/>
</dbReference>
<keyword evidence="6" id="KW-0508">mRNA splicing</keyword>
<protein>
    <recommendedName>
        <fullName evidence="13">Crooked neck protein</fullName>
    </recommendedName>
</protein>
<dbReference type="AlphaFoldDB" id="A0AAW1QLW5"/>
<dbReference type="InterPro" id="IPR059164">
    <property type="entry name" value="HAT_PRP39_C"/>
</dbReference>
<dbReference type="InterPro" id="IPR055433">
    <property type="entry name" value="HAT_Syf1-like_N"/>
</dbReference>
<evidence type="ECO:0000259" key="9">
    <source>
        <dbReference type="Pfam" id="PF23231"/>
    </source>
</evidence>
<dbReference type="InterPro" id="IPR055430">
    <property type="entry name" value="HAT_Syf1_CNRKL1_C"/>
</dbReference>
<feature type="domain" description="Pre-mRNA-splicing factor Syf1/CRNKL1-like C-terminal HAT-repeats" evidence="9">
    <location>
        <begin position="236"/>
        <end position="314"/>
    </location>
</feature>
<dbReference type="InterPro" id="IPR003107">
    <property type="entry name" value="HAT"/>
</dbReference>
<evidence type="ECO:0000256" key="5">
    <source>
        <dbReference type="ARBA" id="ARBA00022737"/>
    </source>
</evidence>
<evidence type="ECO:0000313" key="12">
    <source>
        <dbReference type="Proteomes" id="UP001438707"/>
    </source>
</evidence>
<dbReference type="SMART" id="SM00386">
    <property type="entry name" value="HAT"/>
    <property type="match status" value="14"/>
</dbReference>
<keyword evidence="3" id="KW-0507">mRNA processing</keyword>
<proteinExistence type="inferred from homology"/>
<dbReference type="Pfam" id="PF23233">
    <property type="entry name" value="HAT_Syf1_CNRKL1_N"/>
    <property type="match status" value="2"/>
</dbReference>
<organism evidence="11 12">
    <name type="scientific">Apatococcus lobatus</name>
    <dbReference type="NCBI Taxonomy" id="904363"/>
    <lineage>
        <taxon>Eukaryota</taxon>
        <taxon>Viridiplantae</taxon>
        <taxon>Chlorophyta</taxon>
        <taxon>core chlorophytes</taxon>
        <taxon>Trebouxiophyceae</taxon>
        <taxon>Chlorellales</taxon>
        <taxon>Chlorellaceae</taxon>
        <taxon>Apatococcus</taxon>
    </lineage>
</organism>
<evidence type="ECO:0000256" key="3">
    <source>
        <dbReference type="ARBA" id="ARBA00022664"/>
    </source>
</evidence>
<keyword evidence="7" id="KW-0539">Nucleus</keyword>